<dbReference type="EMBL" id="ML179038">
    <property type="protein sequence ID" value="THV07402.1"/>
    <property type="molecule type" value="Genomic_DNA"/>
</dbReference>
<sequence>MSSLLLRLPDDILISIFLLLPVEALLILQQTCRVLHRFCTTDYIWHNIKIDQPLDVPVHIDPNTLSGLRIKKLCIQALRVEHNWKAPFSQVKGVHRVYHGDIPFQTTYLSDWLVILSRPSTATTCTLSVWNVRDPSKAKRERSILLENTQKARFTASLSDDGLEATIAVYGTANRADKEPIRVYIVPLYGDFPPASYAQPKCALKKENVDGYVYGISICGEVLGAILAKLVDSFTPPTFRIMFLNIRTGAHVLVDQSGQANRLGAPFLQVFSAQLRLRVFQNYFLLIGTGSGADSRLLGLEMYSISPVLSKLNAFTQGRDVLRLGDPLMQYFPLSIPVHGFEHKISAMVTGPYLRSISSVCFPPPYTSNVGYVVRFPLPSPNQLKPSPEHNTVVHKFATSGSSWGVELIEIGQTGRRVIWLQRHLETDQFAFMKATFPLDQEPVVGPLLPSHMVFPFEAHTCQSIALDEATGRVCLAFHTGEMYLLDL</sequence>
<dbReference type="OrthoDB" id="424465at2759"/>
<dbReference type="InterPro" id="IPR036047">
    <property type="entry name" value="F-box-like_dom_sf"/>
</dbReference>
<dbReference type="InterPro" id="IPR001810">
    <property type="entry name" value="F-box_dom"/>
</dbReference>
<accession>A0A4S8MWA9</accession>
<dbReference type="SUPFAM" id="SSF81383">
    <property type="entry name" value="F-box domain"/>
    <property type="match status" value="1"/>
</dbReference>
<dbReference type="SMART" id="SM00256">
    <property type="entry name" value="FBOX"/>
    <property type="match status" value="1"/>
</dbReference>
<dbReference type="PROSITE" id="PS50181">
    <property type="entry name" value="FBOX"/>
    <property type="match status" value="1"/>
</dbReference>
<feature type="domain" description="F-box" evidence="1">
    <location>
        <begin position="2"/>
        <end position="48"/>
    </location>
</feature>
<evidence type="ECO:0000259" key="1">
    <source>
        <dbReference type="PROSITE" id="PS50181"/>
    </source>
</evidence>
<evidence type="ECO:0000313" key="3">
    <source>
        <dbReference type="Proteomes" id="UP000297245"/>
    </source>
</evidence>
<reference evidence="2 3" key="1">
    <citation type="journal article" date="2019" name="Nat. Ecol. Evol.">
        <title>Megaphylogeny resolves global patterns of mushroom evolution.</title>
        <authorList>
            <person name="Varga T."/>
            <person name="Krizsan K."/>
            <person name="Foldi C."/>
            <person name="Dima B."/>
            <person name="Sanchez-Garcia M."/>
            <person name="Sanchez-Ramirez S."/>
            <person name="Szollosi G.J."/>
            <person name="Szarkandi J.G."/>
            <person name="Papp V."/>
            <person name="Albert L."/>
            <person name="Andreopoulos W."/>
            <person name="Angelini C."/>
            <person name="Antonin V."/>
            <person name="Barry K.W."/>
            <person name="Bougher N.L."/>
            <person name="Buchanan P."/>
            <person name="Buyck B."/>
            <person name="Bense V."/>
            <person name="Catcheside P."/>
            <person name="Chovatia M."/>
            <person name="Cooper J."/>
            <person name="Damon W."/>
            <person name="Desjardin D."/>
            <person name="Finy P."/>
            <person name="Geml J."/>
            <person name="Haridas S."/>
            <person name="Hughes K."/>
            <person name="Justo A."/>
            <person name="Karasinski D."/>
            <person name="Kautmanova I."/>
            <person name="Kiss B."/>
            <person name="Kocsube S."/>
            <person name="Kotiranta H."/>
            <person name="LaButti K.M."/>
            <person name="Lechner B.E."/>
            <person name="Liimatainen K."/>
            <person name="Lipzen A."/>
            <person name="Lukacs Z."/>
            <person name="Mihaltcheva S."/>
            <person name="Morgado L.N."/>
            <person name="Niskanen T."/>
            <person name="Noordeloos M.E."/>
            <person name="Ohm R.A."/>
            <person name="Ortiz-Santana B."/>
            <person name="Ovrebo C."/>
            <person name="Racz N."/>
            <person name="Riley R."/>
            <person name="Savchenko A."/>
            <person name="Shiryaev A."/>
            <person name="Soop K."/>
            <person name="Spirin V."/>
            <person name="Szebenyi C."/>
            <person name="Tomsovsky M."/>
            <person name="Tulloss R.E."/>
            <person name="Uehling J."/>
            <person name="Grigoriev I.V."/>
            <person name="Vagvolgyi C."/>
            <person name="Papp T."/>
            <person name="Martin F.M."/>
            <person name="Miettinen O."/>
            <person name="Hibbett D.S."/>
            <person name="Nagy L.G."/>
        </authorList>
    </citation>
    <scope>NUCLEOTIDE SEQUENCE [LARGE SCALE GENOMIC DNA]</scope>
    <source>
        <strain evidence="2 3">CBS 962.96</strain>
    </source>
</reference>
<protein>
    <recommendedName>
        <fullName evidence="1">F-box domain-containing protein</fullName>
    </recommendedName>
</protein>
<proteinExistence type="predicted"/>
<dbReference type="Pfam" id="PF12937">
    <property type="entry name" value="F-box-like"/>
    <property type="match status" value="1"/>
</dbReference>
<evidence type="ECO:0000313" key="2">
    <source>
        <dbReference type="EMBL" id="THV07402.1"/>
    </source>
</evidence>
<keyword evidence="3" id="KW-1185">Reference proteome</keyword>
<name>A0A4S8MWA9_DENBC</name>
<dbReference type="AlphaFoldDB" id="A0A4S8MWA9"/>
<dbReference type="Proteomes" id="UP000297245">
    <property type="component" value="Unassembled WGS sequence"/>
</dbReference>
<organism evidence="2 3">
    <name type="scientific">Dendrothele bispora (strain CBS 962.96)</name>
    <dbReference type="NCBI Taxonomy" id="1314807"/>
    <lineage>
        <taxon>Eukaryota</taxon>
        <taxon>Fungi</taxon>
        <taxon>Dikarya</taxon>
        <taxon>Basidiomycota</taxon>
        <taxon>Agaricomycotina</taxon>
        <taxon>Agaricomycetes</taxon>
        <taxon>Agaricomycetidae</taxon>
        <taxon>Agaricales</taxon>
        <taxon>Agaricales incertae sedis</taxon>
        <taxon>Dendrothele</taxon>
    </lineage>
</organism>
<dbReference type="Gene3D" id="1.20.1280.50">
    <property type="match status" value="1"/>
</dbReference>
<gene>
    <name evidence="2" type="ORF">K435DRAFT_959979</name>
</gene>